<dbReference type="Gene3D" id="3.40.50.300">
    <property type="entry name" value="P-loop containing nucleotide triphosphate hydrolases"/>
    <property type="match status" value="1"/>
</dbReference>
<accession>A0A5J4S7F1</accession>
<dbReference type="GO" id="GO:0006302">
    <property type="term" value="P:double-strand break repair"/>
    <property type="evidence" value="ECO:0007669"/>
    <property type="project" value="InterPro"/>
</dbReference>
<protein>
    <recommendedName>
        <fullName evidence="1">Rad50/SbcC-type AAA domain-containing protein</fullName>
    </recommendedName>
</protein>
<evidence type="ECO:0000259" key="1">
    <source>
        <dbReference type="Pfam" id="PF13476"/>
    </source>
</evidence>
<dbReference type="SUPFAM" id="SSF52540">
    <property type="entry name" value="P-loop containing nucleoside triphosphate hydrolases"/>
    <property type="match status" value="1"/>
</dbReference>
<dbReference type="AlphaFoldDB" id="A0A5J4S7F1"/>
<name>A0A5J4S7F1_9ZZZZ</name>
<sequence>MRISFENLGAIEKADLDLSKKLIIFCGPNGTGKTYVSYAVYGYLRQLYVGAPLFKLNELFDMQAKEIVIDYEALFNLKKNMGI</sequence>
<organism evidence="2">
    <name type="scientific">termite gut metagenome</name>
    <dbReference type="NCBI Taxonomy" id="433724"/>
    <lineage>
        <taxon>unclassified sequences</taxon>
        <taxon>metagenomes</taxon>
        <taxon>organismal metagenomes</taxon>
    </lineage>
</organism>
<dbReference type="GO" id="GO:0016887">
    <property type="term" value="F:ATP hydrolysis activity"/>
    <property type="evidence" value="ECO:0007669"/>
    <property type="project" value="InterPro"/>
</dbReference>
<reference evidence="2" key="1">
    <citation type="submission" date="2019-03" db="EMBL/GenBank/DDBJ databases">
        <title>Single cell metagenomics reveals metabolic interactions within the superorganism composed of flagellate Streblomastix strix and complex community of Bacteroidetes bacteria on its surface.</title>
        <authorList>
            <person name="Treitli S.C."/>
            <person name="Kolisko M."/>
            <person name="Husnik F."/>
            <person name="Keeling P."/>
            <person name="Hampl V."/>
        </authorList>
    </citation>
    <scope>NUCLEOTIDE SEQUENCE</scope>
    <source>
        <strain evidence="2">STM</strain>
    </source>
</reference>
<dbReference type="EMBL" id="SNRY01000404">
    <property type="protein sequence ID" value="KAA6341221.1"/>
    <property type="molecule type" value="Genomic_DNA"/>
</dbReference>
<feature type="domain" description="Rad50/SbcC-type AAA" evidence="1">
    <location>
        <begin position="2"/>
        <end position="34"/>
    </location>
</feature>
<gene>
    <name evidence="2" type="ORF">EZS27_010966</name>
</gene>
<evidence type="ECO:0000313" key="2">
    <source>
        <dbReference type="EMBL" id="KAA6341221.1"/>
    </source>
</evidence>
<proteinExistence type="predicted"/>
<dbReference type="InterPro" id="IPR038729">
    <property type="entry name" value="Rad50/SbcC_AAA"/>
</dbReference>
<dbReference type="Pfam" id="PF13476">
    <property type="entry name" value="AAA_23"/>
    <property type="match status" value="1"/>
</dbReference>
<dbReference type="InterPro" id="IPR027417">
    <property type="entry name" value="P-loop_NTPase"/>
</dbReference>
<comment type="caution">
    <text evidence="2">The sequence shown here is derived from an EMBL/GenBank/DDBJ whole genome shotgun (WGS) entry which is preliminary data.</text>
</comment>